<proteinExistence type="predicted"/>
<dbReference type="AlphaFoldDB" id="A0A915JAC8"/>
<reference evidence="2" key="1">
    <citation type="submission" date="2022-11" db="UniProtKB">
        <authorList>
            <consortium name="WormBaseParasite"/>
        </authorList>
    </citation>
    <scope>IDENTIFICATION</scope>
</reference>
<dbReference type="WBParaSite" id="nRc.2.0.1.t22730-RA">
    <property type="protein sequence ID" value="nRc.2.0.1.t22730-RA"/>
    <property type="gene ID" value="nRc.2.0.1.g22730"/>
</dbReference>
<keyword evidence="1" id="KW-1185">Reference proteome</keyword>
<evidence type="ECO:0000313" key="1">
    <source>
        <dbReference type="Proteomes" id="UP000887565"/>
    </source>
</evidence>
<organism evidence="1 2">
    <name type="scientific">Romanomermis culicivorax</name>
    <name type="common">Nematode worm</name>
    <dbReference type="NCBI Taxonomy" id="13658"/>
    <lineage>
        <taxon>Eukaryota</taxon>
        <taxon>Metazoa</taxon>
        <taxon>Ecdysozoa</taxon>
        <taxon>Nematoda</taxon>
        <taxon>Enoplea</taxon>
        <taxon>Dorylaimia</taxon>
        <taxon>Mermithida</taxon>
        <taxon>Mermithoidea</taxon>
        <taxon>Mermithidae</taxon>
        <taxon>Romanomermis</taxon>
    </lineage>
</organism>
<protein>
    <submittedName>
        <fullName evidence="2">Uncharacterized protein</fullName>
    </submittedName>
</protein>
<accession>A0A915JAC8</accession>
<dbReference type="Proteomes" id="UP000887565">
    <property type="component" value="Unplaced"/>
</dbReference>
<name>A0A915JAC8_ROMCU</name>
<sequence>MMTTEAQTLAVIAQQQLVANTFGETLHAVNDDVSIIEASPFPRATALRSPKIGVLCEVHPCRGLVIDFPREDLVSSDDDDEE</sequence>
<evidence type="ECO:0000313" key="2">
    <source>
        <dbReference type="WBParaSite" id="nRc.2.0.1.t22730-RA"/>
    </source>
</evidence>